<keyword evidence="2" id="KW-1185">Reference proteome</keyword>
<evidence type="ECO:0000313" key="1">
    <source>
        <dbReference type="EMBL" id="MFC5629344.1"/>
    </source>
</evidence>
<dbReference type="NCBIfam" id="TIGR02832">
    <property type="entry name" value="spo_yunB"/>
    <property type="match status" value="1"/>
</dbReference>
<protein>
    <submittedName>
        <fullName evidence="1">Sporulation protein YunB</fullName>
    </submittedName>
</protein>
<comment type="caution">
    <text evidence="1">The sequence shown here is derived from an EMBL/GenBank/DDBJ whole genome shotgun (WGS) entry which is preliminary data.</text>
</comment>
<dbReference type="Pfam" id="PF09560">
    <property type="entry name" value="Spore_YunB"/>
    <property type="match status" value="1"/>
</dbReference>
<proteinExistence type="predicted"/>
<name>A0ABW0U9A9_9BACI</name>
<dbReference type="InterPro" id="IPR014197">
    <property type="entry name" value="Sporulation_prot_YunB"/>
</dbReference>
<dbReference type="Proteomes" id="UP001596143">
    <property type="component" value="Unassembled WGS sequence"/>
</dbReference>
<reference evidence="2" key="1">
    <citation type="journal article" date="2019" name="Int. J. Syst. Evol. Microbiol.">
        <title>The Global Catalogue of Microorganisms (GCM) 10K type strain sequencing project: providing services to taxonomists for standard genome sequencing and annotation.</title>
        <authorList>
            <consortium name="The Broad Institute Genomics Platform"/>
            <consortium name="The Broad Institute Genome Sequencing Center for Infectious Disease"/>
            <person name="Wu L."/>
            <person name="Ma J."/>
        </authorList>
    </citation>
    <scope>NUCLEOTIDE SEQUENCE [LARGE SCALE GENOMIC DNA]</scope>
    <source>
        <strain evidence="2">CGMCC 1.15790</strain>
    </source>
</reference>
<dbReference type="EMBL" id="JBHSPF010000059">
    <property type="protein sequence ID" value="MFC5629344.1"/>
    <property type="molecule type" value="Genomic_DNA"/>
</dbReference>
<sequence>MLKKTRFKAPLPFRSVLLLSFFLFMLCTIFGVWLVDQSIRPAVMDIAHSETQKIAVAAINEAVRTEVVDRANVEEMVHVEKNGDGQVTSVQFNAEIYNEVLSEATLKVQEYLKWMEKGGLPGKTIAELKAENNEAEGIIHAIPLGKATNNALLAQLGPLIPIRFMPIGDVTTNLSESIQETGINNTYLRISLEVAVDARIIIPFGTEQAIVTTEIPIGMVFISGEVPYYYHRGENEGAMPAMIPGEEQEGE</sequence>
<accession>A0ABW0U9A9</accession>
<evidence type="ECO:0000313" key="2">
    <source>
        <dbReference type="Proteomes" id="UP001596143"/>
    </source>
</evidence>
<organism evidence="1 2">
    <name type="scientific">Aliibacillus thermotolerans</name>
    <dbReference type="NCBI Taxonomy" id="1834418"/>
    <lineage>
        <taxon>Bacteria</taxon>
        <taxon>Bacillati</taxon>
        <taxon>Bacillota</taxon>
        <taxon>Bacilli</taxon>
        <taxon>Bacillales</taxon>
        <taxon>Bacillaceae</taxon>
        <taxon>Aliibacillus</taxon>
    </lineage>
</organism>
<dbReference type="RefSeq" id="WP_270897058.1">
    <property type="nucleotide sequence ID" value="NZ_JBHSPF010000059.1"/>
</dbReference>
<gene>
    <name evidence="1" type="primary">yunB</name>
    <name evidence="1" type="ORF">ACFPTR_10810</name>
</gene>
<dbReference type="PIRSF" id="PIRSF021383">
    <property type="entry name" value="YunB"/>
    <property type="match status" value="1"/>
</dbReference>